<name>A0ABW8YVV9_9FLAO</name>
<evidence type="ECO:0000313" key="2">
    <source>
        <dbReference type="EMBL" id="MFL9843350.1"/>
    </source>
</evidence>
<protein>
    <submittedName>
        <fullName evidence="2">PRC-barrel domain-containing protein</fullName>
    </submittedName>
</protein>
<dbReference type="InterPro" id="IPR027275">
    <property type="entry name" value="PRC-brl_dom"/>
</dbReference>
<dbReference type="InterPro" id="IPR014747">
    <property type="entry name" value="Bac_photo_RC_H_C"/>
</dbReference>
<dbReference type="RefSeq" id="WP_408083597.1">
    <property type="nucleotide sequence ID" value="NZ_JBELPZ010000002.1"/>
</dbReference>
<dbReference type="Gene3D" id="3.90.50.10">
    <property type="entry name" value="Photosynthetic Reaction Center, subunit H, domain 2"/>
    <property type="match status" value="1"/>
</dbReference>
<sequence>MERKERNLYRLDELSDYKVASDYPDVRGWNLIDADNKTIGKIDNLIVNKTTERVVYLDVEVNEDLIKEGHEAYAIPSNKGAHEFINKEGEDHLILPIGSVSLDEDNKKVVSNVIRYETFANTDRFGKNNEIEREYEVKLLSVYYPEEDYTVVDEDDFYDRRYFKHNR</sequence>
<reference evidence="2 3" key="1">
    <citation type="submission" date="2024-06" db="EMBL/GenBank/DDBJ databases">
        <authorList>
            <person name="Kaempfer P."/>
            <person name="Viver T."/>
        </authorList>
    </citation>
    <scope>NUCLEOTIDE SEQUENCE [LARGE SCALE GENOMIC DNA]</scope>
    <source>
        <strain evidence="2 3">ST-119</strain>
    </source>
</reference>
<dbReference type="Proteomes" id="UP001629156">
    <property type="component" value="Unassembled WGS sequence"/>
</dbReference>
<comment type="caution">
    <text evidence="2">The sequence shown here is derived from an EMBL/GenBank/DDBJ whole genome shotgun (WGS) entry which is preliminary data.</text>
</comment>
<evidence type="ECO:0000259" key="1">
    <source>
        <dbReference type="Pfam" id="PF05239"/>
    </source>
</evidence>
<organism evidence="2 3">
    <name type="scientific">Flavobacterium rhizosphaerae</name>
    <dbReference type="NCBI Taxonomy" id="3163298"/>
    <lineage>
        <taxon>Bacteria</taxon>
        <taxon>Pseudomonadati</taxon>
        <taxon>Bacteroidota</taxon>
        <taxon>Flavobacteriia</taxon>
        <taxon>Flavobacteriales</taxon>
        <taxon>Flavobacteriaceae</taxon>
        <taxon>Flavobacterium</taxon>
    </lineage>
</organism>
<dbReference type="InterPro" id="IPR011033">
    <property type="entry name" value="PRC_barrel-like_sf"/>
</dbReference>
<feature type="domain" description="PRC-barrel" evidence="1">
    <location>
        <begin position="22"/>
        <end position="96"/>
    </location>
</feature>
<proteinExistence type="predicted"/>
<accession>A0ABW8YVV9</accession>
<dbReference type="EMBL" id="JBELPZ010000002">
    <property type="protein sequence ID" value="MFL9843350.1"/>
    <property type="molecule type" value="Genomic_DNA"/>
</dbReference>
<evidence type="ECO:0000313" key="3">
    <source>
        <dbReference type="Proteomes" id="UP001629156"/>
    </source>
</evidence>
<gene>
    <name evidence="2" type="ORF">ABS766_02850</name>
</gene>
<keyword evidence="3" id="KW-1185">Reference proteome</keyword>
<dbReference type="SUPFAM" id="SSF50346">
    <property type="entry name" value="PRC-barrel domain"/>
    <property type="match status" value="1"/>
</dbReference>
<dbReference type="Pfam" id="PF05239">
    <property type="entry name" value="PRC"/>
    <property type="match status" value="1"/>
</dbReference>